<feature type="transmembrane region" description="Helical" evidence="1">
    <location>
        <begin position="67"/>
        <end position="88"/>
    </location>
</feature>
<keyword evidence="1" id="KW-1133">Transmembrane helix</keyword>
<accession>X0YQX8</accession>
<organism evidence="3">
    <name type="scientific">marine sediment metagenome</name>
    <dbReference type="NCBI Taxonomy" id="412755"/>
    <lineage>
        <taxon>unclassified sequences</taxon>
        <taxon>metagenomes</taxon>
        <taxon>ecological metagenomes</taxon>
    </lineage>
</organism>
<evidence type="ECO:0000313" key="3">
    <source>
        <dbReference type="EMBL" id="GAG39111.1"/>
    </source>
</evidence>
<dbReference type="AlphaFoldDB" id="X0YQX8"/>
<evidence type="ECO:0000259" key="2">
    <source>
        <dbReference type="Pfam" id="PF01145"/>
    </source>
</evidence>
<feature type="transmembrane region" description="Helical" evidence="1">
    <location>
        <begin position="6"/>
        <end position="26"/>
    </location>
</feature>
<evidence type="ECO:0000256" key="1">
    <source>
        <dbReference type="SAM" id="Phobius"/>
    </source>
</evidence>
<gene>
    <name evidence="3" type="ORF">S01H1_71140</name>
</gene>
<proteinExistence type="predicted"/>
<keyword evidence="1" id="KW-0812">Transmembrane</keyword>
<reference evidence="3" key="1">
    <citation type="journal article" date="2014" name="Front. Microbiol.">
        <title>High frequency of phylogenetically diverse reductive dehalogenase-homologous genes in deep subseafloor sedimentary metagenomes.</title>
        <authorList>
            <person name="Kawai M."/>
            <person name="Futagami T."/>
            <person name="Toyoda A."/>
            <person name="Takaki Y."/>
            <person name="Nishi S."/>
            <person name="Hori S."/>
            <person name="Arai W."/>
            <person name="Tsubouchi T."/>
            <person name="Morono Y."/>
            <person name="Uchiyama I."/>
            <person name="Ito T."/>
            <person name="Fujiyama A."/>
            <person name="Inagaki F."/>
            <person name="Takami H."/>
        </authorList>
    </citation>
    <scope>NUCLEOTIDE SEQUENCE</scope>
    <source>
        <strain evidence="3">Expedition CK06-06</strain>
    </source>
</reference>
<feature type="domain" description="Band 7" evidence="2">
    <location>
        <begin position="87"/>
        <end position="147"/>
    </location>
</feature>
<sequence length="150" mass="17012">MDMTITTILAFAVVCALVYMFFGNSLREAAARRVARREQFGEQYDRFKDTDNNPFIPDFIEKNPRRATIYGIVAFILFITAVDCIHSVPPGHRGVMITFGKVKEVNLGEGLQFKLPYIQKIVNMKVMLEKEQVDENAASSDLQEITTTLT</sequence>
<feature type="non-terminal residue" evidence="3">
    <location>
        <position position="150"/>
    </location>
</feature>
<name>X0YQX8_9ZZZZ</name>
<dbReference type="InterPro" id="IPR001107">
    <property type="entry name" value="Band_7"/>
</dbReference>
<comment type="caution">
    <text evidence="3">The sequence shown here is derived from an EMBL/GenBank/DDBJ whole genome shotgun (WGS) entry which is preliminary data.</text>
</comment>
<keyword evidence="1" id="KW-0472">Membrane</keyword>
<dbReference type="EMBL" id="BARS01047353">
    <property type="protein sequence ID" value="GAG39111.1"/>
    <property type="molecule type" value="Genomic_DNA"/>
</dbReference>
<protein>
    <recommendedName>
        <fullName evidence="2">Band 7 domain-containing protein</fullName>
    </recommendedName>
</protein>
<dbReference type="Pfam" id="PF01145">
    <property type="entry name" value="Band_7"/>
    <property type="match status" value="1"/>
</dbReference>